<feature type="compositionally biased region" description="Polar residues" evidence="3">
    <location>
        <begin position="260"/>
        <end position="278"/>
    </location>
</feature>
<feature type="region of interest" description="Disordered" evidence="3">
    <location>
        <begin position="324"/>
        <end position="350"/>
    </location>
</feature>
<dbReference type="Proteomes" id="UP000824890">
    <property type="component" value="Unassembled WGS sequence"/>
</dbReference>
<organism evidence="5 6">
    <name type="scientific">Brassica napus</name>
    <name type="common">Rape</name>
    <dbReference type="NCBI Taxonomy" id="3708"/>
    <lineage>
        <taxon>Eukaryota</taxon>
        <taxon>Viridiplantae</taxon>
        <taxon>Streptophyta</taxon>
        <taxon>Embryophyta</taxon>
        <taxon>Tracheophyta</taxon>
        <taxon>Spermatophyta</taxon>
        <taxon>Magnoliopsida</taxon>
        <taxon>eudicotyledons</taxon>
        <taxon>Gunneridae</taxon>
        <taxon>Pentapetalae</taxon>
        <taxon>rosids</taxon>
        <taxon>malvids</taxon>
        <taxon>Brassicales</taxon>
        <taxon>Brassicaceae</taxon>
        <taxon>Brassiceae</taxon>
        <taxon>Brassica</taxon>
    </lineage>
</organism>
<keyword evidence="6" id="KW-1185">Reference proteome</keyword>
<dbReference type="PANTHER" id="PTHR47375">
    <property type="entry name" value="GB|AAF34833.1"/>
    <property type="match status" value="1"/>
</dbReference>
<dbReference type="Pfam" id="PF14215">
    <property type="entry name" value="bHLH-MYC_N"/>
    <property type="match status" value="2"/>
</dbReference>
<dbReference type="SUPFAM" id="SSF81606">
    <property type="entry name" value="PP2C-like"/>
    <property type="match status" value="1"/>
</dbReference>
<dbReference type="InterPro" id="IPR025610">
    <property type="entry name" value="MYC/MYB_N"/>
</dbReference>
<dbReference type="InterPro" id="IPR036457">
    <property type="entry name" value="PPM-type-like_dom_sf"/>
</dbReference>
<feature type="region of interest" description="Disordered" evidence="3">
    <location>
        <begin position="230"/>
        <end position="278"/>
    </location>
</feature>
<sequence>MVGSEPHHHHHQQHHQNHQQQQQQQQRSKEALGMVALHEALRTVCLNTDWTYSVFWSIRPRPRVRGGGNGCKVGDDNGSLMLMWEDGYCRGRGGSGDCYGEMEGEDPVRKSFSKMSIQLYNYGEGLMGKVASDKCHKWVFKEQTESESNASSYWQSSFDAIPSEWNDQFESGIQTIAVIQAGHGLLQLGSCKIIPEDLHFVLRMRHTFESLGYQSGFYLSQLFSSNRSPSSSNTSLMGSNHPILPPQTQQLQPSQLPLYNWSSGSSQRPMMAQSSLPTYQPHMPFPVMPHANKEPDSDVKWPTGLSFFNALTNNVNAKLLFDSEGLGDKPEHQSHQDQSQEQSNAESHANPSEFLSLDSHHRNMSYLDYRVIFPTALNSFTLLSLSLTLAKQDSFASMAGKEIFHKMKESVKEKVGLGASDSSADSGKGKSKMSKQITHGFHLVKGKAFHEMEDYVVAKFKEVDDNELGLFAIFDGHLSHEIPDYLCSHLFDNILNEPNFWQEPEKAIKKAYYITDTTILDKASDLGKGGSTAVTAILINCQKLVVANVGDSRAVLSKGGVAKPLSVDHEPNMEKDEIENRGGFVSNFPGDVPRVDGQLAVARAFGDKSLKMHLSSEPYVTVEIIDDDAEFLILASDGLWKVMSNQEAVDSIKGIKDAKSAAKHLSEEAVARKSSDDISVVVVKFQ</sequence>
<dbReference type="EMBL" id="JAGKQM010000005">
    <property type="protein sequence ID" value="KAH0927205.1"/>
    <property type="molecule type" value="Genomic_DNA"/>
</dbReference>
<evidence type="ECO:0000256" key="3">
    <source>
        <dbReference type="SAM" id="MobiDB-lite"/>
    </source>
</evidence>
<dbReference type="InterPro" id="IPR001932">
    <property type="entry name" value="PPM-type_phosphatase-like_dom"/>
</dbReference>
<comment type="caution">
    <text evidence="5">The sequence shown here is derived from an EMBL/GenBank/DDBJ whole genome shotgun (WGS) entry which is preliminary data.</text>
</comment>
<dbReference type="SMART" id="SM00332">
    <property type="entry name" value="PP2Cc"/>
    <property type="match status" value="1"/>
</dbReference>
<proteinExistence type="predicted"/>
<feature type="domain" description="PPM-type phosphatase" evidence="4">
    <location>
        <begin position="438"/>
        <end position="685"/>
    </location>
</feature>
<evidence type="ECO:0000256" key="2">
    <source>
        <dbReference type="ARBA" id="ARBA00023163"/>
    </source>
</evidence>
<dbReference type="PROSITE" id="PS51746">
    <property type="entry name" value="PPM_2"/>
    <property type="match status" value="1"/>
</dbReference>
<dbReference type="InterPro" id="IPR044170">
    <property type="entry name" value="RSS3-like"/>
</dbReference>
<evidence type="ECO:0000259" key="4">
    <source>
        <dbReference type="PROSITE" id="PS51746"/>
    </source>
</evidence>
<gene>
    <name evidence="5" type="ORF">HID58_019461</name>
</gene>
<feature type="compositionally biased region" description="Basic residues" evidence="3">
    <location>
        <begin position="7"/>
        <end position="17"/>
    </location>
</feature>
<name>A0ABQ8DFG9_BRANA</name>
<evidence type="ECO:0000313" key="5">
    <source>
        <dbReference type="EMBL" id="KAH0927205.1"/>
    </source>
</evidence>
<evidence type="ECO:0000313" key="6">
    <source>
        <dbReference type="Proteomes" id="UP000824890"/>
    </source>
</evidence>
<evidence type="ECO:0000256" key="1">
    <source>
        <dbReference type="ARBA" id="ARBA00023015"/>
    </source>
</evidence>
<feature type="compositionally biased region" description="Low complexity" evidence="3">
    <location>
        <begin position="246"/>
        <end position="258"/>
    </location>
</feature>
<keyword evidence="2" id="KW-0804">Transcription</keyword>
<reference evidence="5 6" key="1">
    <citation type="submission" date="2021-05" db="EMBL/GenBank/DDBJ databases">
        <title>Genome Assembly of Synthetic Allotetraploid Brassica napus Reveals Homoeologous Exchanges between Subgenomes.</title>
        <authorList>
            <person name="Davis J.T."/>
        </authorList>
    </citation>
    <scope>NUCLEOTIDE SEQUENCE [LARGE SCALE GENOMIC DNA]</scope>
    <source>
        <strain evidence="6">cv. Da-Ae</strain>
        <tissue evidence="5">Seedling</tissue>
    </source>
</reference>
<protein>
    <recommendedName>
        <fullName evidence="4">PPM-type phosphatase domain-containing protein</fullName>
    </recommendedName>
</protein>
<feature type="compositionally biased region" description="Basic and acidic residues" evidence="3">
    <location>
        <begin position="326"/>
        <end position="335"/>
    </location>
</feature>
<keyword evidence="1" id="KW-0805">Transcription regulation</keyword>
<dbReference type="Pfam" id="PF00481">
    <property type="entry name" value="PP2C"/>
    <property type="match status" value="1"/>
</dbReference>
<accession>A0ABQ8DFG9</accession>
<feature type="region of interest" description="Disordered" evidence="3">
    <location>
        <begin position="1"/>
        <end position="30"/>
    </location>
</feature>
<dbReference type="PANTHER" id="PTHR47375:SF2">
    <property type="entry name" value="SERINE_THREONINE-PROTEIN KINASE WNK (WITH NO LYSINE)-LIKE PROTEIN"/>
    <property type="match status" value="1"/>
</dbReference>
<dbReference type="CDD" id="cd00143">
    <property type="entry name" value="PP2Cc"/>
    <property type="match status" value="1"/>
</dbReference>
<dbReference type="Gene3D" id="3.60.40.10">
    <property type="entry name" value="PPM-type phosphatase domain"/>
    <property type="match status" value="1"/>
</dbReference>